<name>A0AAV2BMN5_9ARAC</name>
<dbReference type="EMBL" id="CAXIEN010000427">
    <property type="protein sequence ID" value="CAL1297503.1"/>
    <property type="molecule type" value="Genomic_DNA"/>
</dbReference>
<accession>A0AAV2BMN5</accession>
<dbReference type="AlphaFoldDB" id="A0AAV2BMN5"/>
<evidence type="ECO:0000313" key="3">
    <source>
        <dbReference type="Proteomes" id="UP001497382"/>
    </source>
</evidence>
<dbReference type="Proteomes" id="UP001497382">
    <property type="component" value="Unassembled WGS sequence"/>
</dbReference>
<sequence length="69" mass="7720">MAVQSTERKLSSSPVAPSVPTEEEKALPKTFSNKISCCMLHFFRAGGMREIGTIPSLSVPRRKIRIFIR</sequence>
<gene>
    <name evidence="2" type="ORF">LARSCL_LOCUS20334</name>
</gene>
<evidence type="ECO:0000313" key="2">
    <source>
        <dbReference type="EMBL" id="CAL1297503.1"/>
    </source>
</evidence>
<protein>
    <submittedName>
        <fullName evidence="2">Uncharacterized protein</fullName>
    </submittedName>
</protein>
<feature type="region of interest" description="Disordered" evidence="1">
    <location>
        <begin position="1"/>
        <end position="27"/>
    </location>
</feature>
<organism evidence="2 3">
    <name type="scientific">Larinioides sclopetarius</name>
    <dbReference type="NCBI Taxonomy" id="280406"/>
    <lineage>
        <taxon>Eukaryota</taxon>
        <taxon>Metazoa</taxon>
        <taxon>Ecdysozoa</taxon>
        <taxon>Arthropoda</taxon>
        <taxon>Chelicerata</taxon>
        <taxon>Arachnida</taxon>
        <taxon>Araneae</taxon>
        <taxon>Araneomorphae</taxon>
        <taxon>Entelegynae</taxon>
        <taxon>Araneoidea</taxon>
        <taxon>Araneidae</taxon>
        <taxon>Larinioides</taxon>
    </lineage>
</organism>
<comment type="caution">
    <text evidence="2">The sequence shown here is derived from an EMBL/GenBank/DDBJ whole genome shotgun (WGS) entry which is preliminary data.</text>
</comment>
<evidence type="ECO:0000256" key="1">
    <source>
        <dbReference type="SAM" id="MobiDB-lite"/>
    </source>
</evidence>
<proteinExistence type="predicted"/>
<reference evidence="2 3" key="1">
    <citation type="submission" date="2024-04" db="EMBL/GenBank/DDBJ databases">
        <authorList>
            <person name="Rising A."/>
            <person name="Reimegard J."/>
            <person name="Sonavane S."/>
            <person name="Akerstrom W."/>
            <person name="Nylinder S."/>
            <person name="Hedman E."/>
            <person name="Kallberg Y."/>
        </authorList>
    </citation>
    <scope>NUCLEOTIDE SEQUENCE [LARGE SCALE GENOMIC DNA]</scope>
</reference>
<feature type="compositionally biased region" description="Basic and acidic residues" evidence="1">
    <location>
        <begin position="1"/>
        <end position="10"/>
    </location>
</feature>
<keyword evidence="3" id="KW-1185">Reference proteome</keyword>